<keyword evidence="2 3" id="KW-0479">Metal-binding</keyword>
<sequence>KIFNKFGDPICYSKGSFIWKGLQKAIVEVLKYSGWVVGNGSKIDIWKDDWLNMGEVCDLLPEELNWKKTAIKLSSVIELGLDIATSFLAECSAVVAGLAMAAHMAIGIKEKFVGSFTLQIVLEKEDNGTLGDPARCRHSEVQSIDLTAVTINCYGDVGVTEAKKKRESLAVHLNEKLFRRSNEIPSKVVNFVMQRNGAVVGGALDCGLLAQQLAFSFHGSYLFGDTFLAWSNALLYEDLLMKISSEACIWASYSVPPIWKRRFWRYKHLCLKLKRLTQEIIQHFSQRDRDSHTEAMIIRRETPTKSEVSPSDWMVDDVLLGELDENLNLKEETCGDIMGLMFHGCLTTAGLISNILTRLVTHPEMQDKIHSEIIMVRQRSNESEMHDFRSMNFLLATIFESARLLPARPLLQRCSLKHDLHLDAGIIVPAGAILVVPVQLVQMDDSRWGGDAPQFNPRRFLSKAEEVVNLGEGPLMLKDPNTNASFLPFGSGARACVGQKYVIAGIARLFACLLQQYEIRVQAGSSPSEPKPTMNNCILHLLPSPNIILVKRNS</sequence>
<evidence type="ECO:0000256" key="1">
    <source>
        <dbReference type="ARBA" id="ARBA00010617"/>
    </source>
</evidence>
<dbReference type="Proteomes" id="UP000541444">
    <property type="component" value="Unassembled WGS sequence"/>
</dbReference>
<evidence type="ECO:0000313" key="4">
    <source>
        <dbReference type="EMBL" id="KAF6149413.1"/>
    </source>
</evidence>
<dbReference type="PANTHER" id="PTHR24291:SF185">
    <property type="entry name" value="PREMNASPIRODIENE OXYGENASE-LIKE"/>
    <property type="match status" value="1"/>
</dbReference>
<dbReference type="InterPro" id="IPR001128">
    <property type="entry name" value="Cyt_P450"/>
</dbReference>
<comment type="similarity">
    <text evidence="1 3">Belongs to the cytochrome P450 family.</text>
</comment>
<dbReference type="GO" id="GO:0044550">
    <property type="term" value="P:secondary metabolite biosynthetic process"/>
    <property type="evidence" value="ECO:0007669"/>
    <property type="project" value="UniProtKB-ARBA"/>
</dbReference>
<evidence type="ECO:0000313" key="5">
    <source>
        <dbReference type="Proteomes" id="UP000541444"/>
    </source>
</evidence>
<keyword evidence="3" id="KW-0503">Monooxygenase</keyword>
<comment type="cofactor">
    <cofactor evidence="2">
        <name>heme</name>
        <dbReference type="ChEBI" id="CHEBI:30413"/>
    </cofactor>
</comment>
<keyword evidence="2 3" id="KW-0408">Iron</keyword>
<dbReference type="InterPro" id="IPR017972">
    <property type="entry name" value="Cyt_P450_CS"/>
</dbReference>
<dbReference type="GO" id="GO:0020037">
    <property type="term" value="F:heme binding"/>
    <property type="evidence" value="ECO:0007669"/>
    <property type="project" value="InterPro"/>
</dbReference>
<proteinExistence type="inferred from homology"/>
<name>A0A7J7M3G1_9MAGN</name>
<keyword evidence="5" id="KW-1185">Reference proteome</keyword>
<dbReference type="SUPFAM" id="SSF48264">
    <property type="entry name" value="Cytochrome P450"/>
    <property type="match status" value="1"/>
</dbReference>
<feature type="binding site" description="axial binding residue" evidence="2">
    <location>
        <position position="496"/>
    </location>
    <ligand>
        <name>heme</name>
        <dbReference type="ChEBI" id="CHEBI:30413"/>
    </ligand>
    <ligandPart>
        <name>Fe</name>
        <dbReference type="ChEBI" id="CHEBI:18248"/>
    </ligandPart>
</feature>
<evidence type="ECO:0000256" key="3">
    <source>
        <dbReference type="RuleBase" id="RU000461"/>
    </source>
</evidence>
<dbReference type="OrthoDB" id="1470350at2759"/>
<feature type="non-terminal residue" evidence="4">
    <location>
        <position position="1"/>
    </location>
</feature>
<gene>
    <name evidence="4" type="ORF">GIB67_016951</name>
</gene>
<dbReference type="GO" id="GO:0004497">
    <property type="term" value="F:monooxygenase activity"/>
    <property type="evidence" value="ECO:0007669"/>
    <property type="project" value="UniProtKB-KW"/>
</dbReference>
<dbReference type="PROSITE" id="PS00086">
    <property type="entry name" value="CYTOCHROME_P450"/>
    <property type="match status" value="1"/>
</dbReference>
<reference evidence="4 5" key="1">
    <citation type="journal article" date="2020" name="IScience">
        <title>Genome Sequencing of the Endangered Kingdonia uniflora (Circaeasteraceae, Ranunculales) Reveals Potential Mechanisms of Evolutionary Specialization.</title>
        <authorList>
            <person name="Sun Y."/>
            <person name="Deng T."/>
            <person name="Zhang A."/>
            <person name="Moore M.J."/>
            <person name="Landis J.B."/>
            <person name="Lin N."/>
            <person name="Zhang H."/>
            <person name="Zhang X."/>
            <person name="Huang J."/>
            <person name="Zhang X."/>
            <person name="Sun H."/>
            <person name="Wang H."/>
        </authorList>
    </citation>
    <scope>NUCLEOTIDE SEQUENCE [LARGE SCALE GENOMIC DNA]</scope>
    <source>
        <strain evidence="4">TB1705</strain>
        <tissue evidence="4">Leaf</tissue>
    </source>
</reference>
<accession>A0A7J7M3G1</accession>
<dbReference type="GO" id="GO:0005506">
    <property type="term" value="F:iron ion binding"/>
    <property type="evidence" value="ECO:0007669"/>
    <property type="project" value="InterPro"/>
</dbReference>
<dbReference type="GO" id="GO:0016705">
    <property type="term" value="F:oxidoreductase activity, acting on paired donors, with incorporation or reduction of molecular oxygen"/>
    <property type="evidence" value="ECO:0007669"/>
    <property type="project" value="InterPro"/>
</dbReference>
<comment type="caution">
    <text evidence="4">The sequence shown here is derived from an EMBL/GenBank/DDBJ whole genome shotgun (WGS) entry which is preliminary data.</text>
</comment>
<dbReference type="CDD" id="cd00302">
    <property type="entry name" value="cytochrome_P450"/>
    <property type="match status" value="1"/>
</dbReference>
<keyword evidence="3" id="KW-0560">Oxidoreductase</keyword>
<keyword evidence="2 3" id="KW-0349">Heme</keyword>
<dbReference type="PANTHER" id="PTHR24291">
    <property type="entry name" value="CYTOCHROME P450 FAMILY 4"/>
    <property type="match status" value="1"/>
</dbReference>
<dbReference type="Pfam" id="PF00067">
    <property type="entry name" value="p450"/>
    <property type="match status" value="1"/>
</dbReference>
<dbReference type="PRINTS" id="PR00463">
    <property type="entry name" value="EP450I"/>
</dbReference>
<dbReference type="InterPro" id="IPR036396">
    <property type="entry name" value="Cyt_P450_sf"/>
</dbReference>
<organism evidence="4 5">
    <name type="scientific">Kingdonia uniflora</name>
    <dbReference type="NCBI Taxonomy" id="39325"/>
    <lineage>
        <taxon>Eukaryota</taxon>
        <taxon>Viridiplantae</taxon>
        <taxon>Streptophyta</taxon>
        <taxon>Embryophyta</taxon>
        <taxon>Tracheophyta</taxon>
        <taxon>Spermatophyta</taxon>
        <taxon>Magnoliopsida</taxon>
        <taxon>Ranunculales</taxon>
        <taxon>Circaeasteraceae</taxon>
        <taxon>Kingdonia</taxon>
    </lineage>
</organism>
<evidence type="ECO:0000256" key="2">
    <source>
        <dbReference type="PIRSR" id="PIRSR602401-1"/>
    </source>
</evidence>
<dbReference type="EMBL" id="JACGCM010001796">
    <property type="protein sequence ID" value="KAF6149413.1"/>
    <property type="molecule type" value="Genomic_DNA"/>
</dbReference>
<dbReference type="InterPro" id="IPR050196">
    <property type="entry name" value="Cytochrome_P450_Monoox"/>
</dbReference>
<dbReference type="AlphaFoldDB" id="A0A7J7M3G1"/>
<dbReference type="Gene3D" id="1.10.630.10">
    <property type="entry name" value="Cytochrome P450"/>
    <property type="match status" value="1"/>
</dbReference>
<dbReference type="PRINTS" id="PR00385">
    <property type="entry name" value="P450"/>
</dbReference>
<protein>
    <recommendedName>
        <fullName evidence="6">Cytochrome P450</fullName>
    </recommendedName>
</protein>
<dbReference type="InterPro" id="IPR002401">
    <property type="entry name" value="Cyt_P450_E_grp-I"/>
</dbReference>
<evidence type="ECO:0008006" key="6">
    <source>
        <dbReference type="Google" id="ProtNLM"/>
    </source>
</evidence>